<protein>
    <submittedName>
        <fullName evidence="5">NUDIX hydrolase</fullName>
    </submittedName>
</protein>
<keyword evidence="6" id="KW-1185">Reference proteome</keyword>
<dbReference type="Proteomes" id="UP000002696">
    <property type="component" value="Chromosome"/>
</dbReference>
<comment type="cofactor">
    <cofactor evidence="1">
        <name>Mg(2+)</name>
        <dbReference type="ChEBI" id="CHEBI:18420"/>
    </cofactor>
</comment>
<proteinExistence type="inferred from homology"/>
<evidence type="ECO:0000313" key="6">
    <source>
        <dbReference type="Proteomes" id="UP000002696"/>
    </source>
</evidence>
<dbReference type="PRINTS" id="PR00502">
    <property type="entry name" value="NUDIXFAMILY"/>
</dbReference>
<dbReference type="STRING" id="633149.Bresu_0916"/>
<dbReference type="Gene3D" id="3.90.79.10">
    <property type="entry name" value="Nucleoside Triphosphate Pyrophosphohydrolase"/>
    <property type="match status" value="1"/>
</dbReference>
<dbReference type="HOGENOM" id="CLU_037162_10_1_5"/>
<dbReference type="InterPro" id="IPR000086">
    <property type="entry name" value="NUDIX_hydrolase_dom"/>
</dbReference>
<dbReference type="RefSeq" id="WP_013268332.1">
    <property type="nucleotide sequence ID" value="NC_014375.1"/>
</dbReference>
<evidence type="ECO:0000256" key="3">
    <source>
        <dbReference type="RuleBase" id="RU003476"/>
    </source>
</evidence>
<dbReference type="InterPro" id="IPR020476">
    <property type="entry name" value="Nudix_hydrolase"/>
</dbReference>
<evidence type="ECO:0000259" key="4">
    <source>
        <dbReference type="PROSITE" id="PS51462"/>
    </source>
</evidence>
<dbReference type="Pfam" id="PF00293">
    <property type="entry name" value="NUDIX"/>
    <property type="match status" value="1"/>
</dbReference>
<evidence type="ECO:0000313" key="5">
    <source>
        <dbReference type="EMBL" id="ADL00229.1"/>
    </source>
</evidence>
<dbReference type="PROSITE" id="PS00893">
    <property type="entry name" value="NUDIX_BOX"/>
    <property type="match status" value="1"/>
</dbReference>
<organism evidence="5 6">
    <name type="scientific">Brevundimonas subvibrioides (strain ATCC 15264 / DSM 4735 / LMG 14903 / NBRC 16000 / CB 81)</name>
    <name type="common">Caulobacter subvibrioides</name>
    <dbReference type="NCBI Taxonomy" id="633149"/>
    <lineage>
        <taxon>Bacteria</taxon>
        <taxon>Pseudomonadati</taxon>
        <taxon>Pseudomonadota</taxon>
        <taxon>Alphaproteobacteria</taxon>
        <taxon>Caulobacterales</taxon>
        <taxon>Caulobacteraceae</taxon>
        <taxon>Brevundimonas</taxon>
    </lineage>
</organism>
<name>D9QN28_BRESC</name>
<dbReference type="PANTHER" id="PTHR43046">
    <property type="entry name" value="GDP-MANNOSE MANNOSYL HYDROLASE"/>
    <property type="match status" value="1"/>
</dbReference>
<dbReference type="OrthoDB" id="9800065at2"/>
<sequence>MAWRTRIEPFTRPLFFAFSRATRGMTLGVRAVAVDDRGRVMLVKHTYLAGWWLPGGGVDRGETCLDAAARELFEETGLRATEPGRLLSLHSNERFFRGDHVAVYRFEAFTPGDLTHHGEIAETGWFDPLDLPHDAHRSTVARMAEIFGGAPVDPNW</sequence>
<dbReference type="PANTHER" id="PTHR43046:SF16">
    <property type="entry name" value="ADP-RIBOSE PYROPHOSPHATASE YJHB-RELATED"/>
    <property type="match status" value="1"/>
</dbReference>
<dbReference type="InParanoid" id="D9QN28"/>
<dbReference type="GO" id="GO:0016787">
    <property type="term" value="F:hydrolase activity"/>
    <property type="evidence" value="ECO:0007669"/>
    <property type="project" value="UniProtKB-KW"/>
</dbReference>
<dbReference type="eggNOG" id="COG1051">
    <property type="taxonomic scope" value="Bacteria"/>
</dbReference>
<dbReference type="PROSITE" id="PS51462">
    <property type="entry name" value="NUDIX"/>
    <property type="match status" value="1"/>
</dbReference>
<keyword evidence="2 3" id="KW-0378">Hydrolase</keyword>
<dbReference type="AlphaFoldDB" id="D9QN28"/>
<accession>D9QN28</accession>
<dbReference type="KEGG" id="bsb:Bresu_0916"/>
<dbReference type="EMBL" id="CP002102">
    <property type="protein sequence ID" value="ADL00229.1"/>
    <property type="molecule type" value="Genomic_DNA"/>
</dbReference>
<evidence type="ECO:0000256" key="1">
    <source>
        <dbReference type="ARBA" id="ARBA00001946"/>
    </source>
</evidence>
<dbReference type="BioCyc" id="BSUB633149:G1GM8-916-MONOMER"/>
<gene>
    <name evidence="5" type="ordered locus">Bresu_0916</name>
</gene>
<reference evidence="6" key="1">
    <citation type="journal article" date="2011" name="J. Bacteriol.">
        <title>Genome sequences of eight morphologically diverse alphaproteobacteria.</title>
        <authorList>
            <consortium name="US DOE Joint Genome Institute"/>
            <person name="Brown P.J."/>
            <person name="Kysela D.T."/>
            <person name="Buechlein A."/>
            <person name="Hemmerich C."/>
            <person name="Brun Y.V."/>
        </authorList>
    </citation>
    <scope>NUCLEOTIDE SEQUENCE [LARGE SCALE GENOMIC DNA]</scope>
    <source>
        <strain evidence="6">ATCC 15264 / DSM 4735 / LMG 14903 / NBRC 16000 / CB 81</strain>
    </source>
</reference>
<dbReference type="InterPro" id="IPR015797">
    <property type="entry name" value="NUDIX_hydrolase-like_dom_sf"/>
</dbReference>
<comment type="similarity">
    <text evidence="3">Belongs to the Nudix hydrolase family.</text>
</comment>
<dbReference type="SUPFAM" id="SSF55811">
    <property type="entry name" value="Nudix"/>
    <property type="match status" value="1"/>
</dbReference>
<evidence type="ECO:0000256" key="2">
    <source>
        <dbReference type="ARBA" id="ARBA00022801"/>
    </source>
</evidence>
<feature type="domain" description="Nudix hydrolase" evidence="4">
    <location>
        <begin position="24"/>
        <end position="148"/>
    </location>
</feature>
<dbReference type="InterPro" id="IPR020084">
    <property type="entry name" value="NUDIX_hydrolase_CS"/>
</dbReference>